<feature type="transmembrane region" description="Helical" evidence="15">
    <location>
        <begin position="799"/>
        <end position="817"/>
    </location>
</feature>
<dbReference type="Pfam" id="PF12349">
    <property type="entry name" value="Sterol-sensing"/>
    <property type="match status" value="1"/>
</dbReference>
<dbReference type="PROSITE" id="PS01192">
    <property type="entry name" value="HMG_COA_REDUCTASE_3"/>
    <property type="match status" value="1"/>
</dbReference>
<comment type="catalytic activity">
    <reaction evidence="15">
        <text>(R)-mevalonate + 2 NADP(+) + CoA = (3S)-3-hydroxy-3-methylglutaryl-CoA + 2 NADPH + 2 H(+)</text>
        <dbReference type="Rhea" id="RHEA:15989"/>
        <dbReference type="ChEBI" id="CHEBI:15378"/>
        <dbReference type="ChEBI" id="CHEBI:36464"/>
        <dbReference type="ChEBI" id="CHEBI:43074"/>
        <dbReference type="ChEBI" id="CHEBI:57287"/>
        <dbReference type="ChEBI" id="CHEBI:57783"/>
        <dbReference type="ChEBI" id="CHEBI:58349"/>
        <dbReference type="EC" id="1.1.1.34"/>
    </reaction>
</comment>
<sequence>MTDSFKEVSQIQGIEVVQAGLEPIPNQNNPHHVVVPVLANESVPRESRICGLRKMTFWLAVIVAALVAIVIALAVGLGVGLTRSHSVSTPPMATASSKSTSTPSSSPSSTSSDTASSSSTSTSAPSPTSTTFFNKNTNYTCPDANNTEIRNVSGGSGNSSYYIFCDADISSSSKKDLSSSVQSSFADCLALCNSMNNFQDRTDVGCTYNFEGEAKVLSDLSDGFCRSYTFGANIVNDVLYMVDLDGGLIPGDTNSSNNYLVQLDLSSSFSTDDGAKYKMSLVDSEVPKIKGQALWSDKANTTLFTYGGNYLDVASVDQGLWTYTIADGSWKLQQTSIKPVRLQGGAYVDAPQIQAAYWVGGFQNSDTTPAITDSTVDYATGMIQFNTTTGTFTQLDAPFTPVQQGALVYLPIGEKGVLVFVGGEVPSIQNGINTTLTPNQWNYAWVYDIAGNKWYNQTTTGSVASRTQFCAVVEKDLSTSSYQVYVIGGADYKSKDSLTDVSYLSIPSFKWFQAASLNKPRMTHVCQAYGRQIFGVGGRLAWSDDAGAGCYDMPAFVYDAQSEVIRTQFDPGLSTYSLPSATANDIKSSPYPSTWADPALKSLFVQKPNDTTNSPDAQPDPPTSTSGSSTKVGPIVGGVVGGVAGAAIILAIIFFALRKRRRDYQKEPQGEKWPDNAPVTMGHVGGELPAEAPRRELDARSNARSELRGTTRSVYELDGGRGTGVTDAQALPDEPKPAKKGYGWRFWAIFPGLCVGGLLSALDTTILSTVLPTISHNLDSQTAVQPLYGQVANIFGRRWPTILSVALFALGSGLGGGASSTEMLIAARVIQGLGGGGINVVTEIIVANLKSGIDLFASFIPMVPGAIVGGVLITVTGKYKPLLVAGFILMAVGMGLFTMLDDRTNTVRWVIYQVILALGSVISLIATLPAVLASLPESDVATATATWAFLRSFGSIWCVSIPSAVFNSRFTDLVGRIASPQLRGVLLGGGAYQLATKAFMESLDDTPVVKAQVVSVYVDSLKLVWQVGIAFAALGVPLSLLIRSLALRDELNAEFGLEETRTENVEEHQVTKGLRAVIGQVCRHPIHTFLATALIATTTYLQVLEVTFRAANRGLSSKTDAAPLNVESFLWGSRSLRVGETSSWRWQVDDLSEATAGNGRVDHHWTLVTLTFPVASADSSPALMNTLPDSVGAEPITPTSNFFTSISNEFSLAYRVPYTQLSVFLEEVEFVASDKKDHSWATRSPHGEGRLSLGRWLGSSWLSFLHRAKHAETVDLVIIGLGYLALNMTLVSLFRAMRHLGSRFWLAASVLLSGAFAFVLGLGVTTACGVPVDMFLLSEGIPFLVLIVGFEKPIRFTRAVLHASKERRRVSPPREAADSKDNRQRHMIPNTMLFAINREGWSIVQSYLLEIGALALGAVLQPRERFGQFCFLAAWMVLFDAILLFTFYATILCVKLEVTRIRNPNTLDLADEQHGPRIFGYKVNATSVARWKLIMVGGFVLVNVLQLSSFFYRVMGGFMTKAAFTPTTVSPLKVAANGLNDIYLDARAGGVETRVTVLPPIRYVIEASGLDVSTGRRPGFDGVLAGLETPLGRLCLMGALVLSLYLNNHLIHAARWHVSPDAPKESAAPAPSSSPAQVPSTASPPVPPSRSFEEIEALFRANQTESLTDDELAELCLRGKFPGYSLEKTLENIVSAGSSSTATTRLEAFTRAVRIRRITVSRTPSTQDLSGGIQNSLLPYHSYNYELVHGACCENVIGYLPLPLGLAGPMVIDGQAYFIPMATTEGVLVASASRGCKAINAGGGAVTTLKGDGMTRGPCLGFPSAKRAAEAQRWAESPIGRRVLTDTFNATSRFARLQSLTFAQAGTYLYIRFRTTTGDAMGMNMISKGIEQALQAMTAHGFPDMNTITLSGNFCADKKSAAINWIGGRGKSVIAEATIPAETVRKVLKTEVDALVELNTAKNLVGSAMAGSMGGFNAHASNLVQAVFLATGQDPAQNVESSSCITTMKNIDGNLHIAVSMPSMEVGTIGGGTILEAQGAMLDLLGVRGAHPTDPGANARRLARIIAAAVLAGELSTCSALAAGHLVNAHMQHNRSAASSRVN</sequence>
<dbReference type="GO" id="GO:0005789">
    <property type="term" value="C:endoplasmic reticulum membrane"/>
    <property type="evidence" value="ECO:0007669"/>
    <property type="project" value="UniProtKB-SubCell"/>
</dbReference>
<evidence type="ECO:0000256" key="4">
    <source>
        <dbReference type="ARBA" id="ARBA00022692"/>
    </source>
</evidence>
<dbReference type="InterPro" id="IPR023076">
    <property type="entry name" value="HMG_CoA_Rdtase_CS"/>
</dbReference>
<dbReference type="InterPro" id="IPR011701">
    <property type="entry name" value="MFS"/>
</dbReference>
<evidence type="ECO:0000256" key="9">
    <source>
        <dbReference type="ARBA" id="ARBA00023002"/>
    </source>
</evidence>
<keyword evidence="12 15" id="KW-0472">Membrane</keyword>
<dbReference type="Gene3D" id="3.30.70.420">
    <property type="entry name" value="Hydroxymethylglutaryl-CoA reductase, class I/II, NAD/NADP-binding domain"/>
    <property type="match status" value="1"/>
</dbReference>
<feature type="region of interest" description="Disordered" evidence="16">
    <location>
        <begin position="1621"/>
        <end position="1649"/>
    </location>
</feature>
<dbReference type="GO" id="GO:0008299">
    <property type="term" value="P:isoprenoid biosynthetic process"/>
    <property type="evidence" value="ECO:0007669"/>
    <property type="project" value="InterPro"/>
</dbReference>
<evidence type="ECO:0000256" key="14">
    <source>
        <dbReference type="ARBA" id="ARBA00023221"/>
    </source>
</evidence>
<keyword evidence="9 15" id="KW-0560">Oxidoreductase</keyword>
<evidence type="ECO:0000256" key="12">
    <source>
        <dbReference type="ARBA" id="ARBA00023136"/>
    </source>
</evidence>
<dbReference type="SUPFAM" id="SSF55035">
    <property type="entry name" value="NAD-binding domain of HMG-CoA reductase"/>
    <property type="match status" value="1"/>
</dbReference>
<keyword evidence="10" id="KW-0756">Sterol biosynthesis</keyword>
<keyword evidence="7" id="KW-0752">Steroid biosynthesis</keyword>
<dbReference type="GO" id="GO:0006696">
    <property type="term" value="P:ergosterol biosynthetic process"/>
    <property type="evidence" value="ECO:0007669"/>
    <property type="project" value="TreeGrafter"/>
</dbReference>
<evidence type="ECO:0000256" key="13">
    <source>
        <dbReference type="ARBA" id="ARBA00023166"/>
    </source>
</evidence>
<dbReference type="InterPro" id="IPR002202">
    <property type="entry name" value="HMG_CoA_Rdtase"/>
</dbReference>
<dbReference type="InterPro" id="IPR009029">
    <property type="entry name" value="HMG_CoA_Rdtase_sub-bd_dom_sf"/>
</dbReference>
<dbReference type="PANTHER" id="PTHR10572">
    <property type="entry name" value="3-HYDROXY-3-METHYLGLUTARYL-COENZYME A REDUCTASE"/>
    <property type="match status" value="1"/>
</dbReference>
<evidence type="ECO:0000256" key="8">
    <source>
        <dbReference type="ARBA" id="ARBA00022989"/>
    </source>
</evidence>
<comment type="caution">
    <text evidence="18">The sequence shown here is derived from an EMBL/GenBank/DDBJ whole genome shotgun (WGS) entry which is preliminary data.</text>
</comment>
<dbReference type="PROSITE" id="PS00318">
    <property type="entry name" value="HMG_COA_REDUCTASE_2"/>
    <property type="match status" value="1"/>
</dbReference>
<feature type="region of interest" description="Disordered" evidence="16">
    <location>
        <begin position="606"/>
        <end position="632"/>
    </location>
</feature>
<dbReference type="SUPFAM" id="SSF56542">
    <property type="entry name" value="Substrate-binding domain of HMG-CoA reductase"/>
    <property type="match status" value="1"/>
</dbReference>
<dbReference type="InterPro" id="IPR025583">
    <property type="entry name" value="HMG-CoA_N_dom"/>
</dbReference>
<feature type="transmembrane region" description="Helical" evidence="15">
    <location>
        <begin position="635"/>
        <end position="657"/>
    </location>
</feature>
<dbReference type="FunFam" id="3.90.770.10:FF:000001">
    <property type="entry name" value="3-hydroxy-3-methylglutaryl coenzyme A reductase"/>
    <property type="match status" value="1"/>
</dbReference>
<feature type="region of interest" description="Disordered" evidence="16">
    <location>
        <begin position="84"/>
        <end position="129"/>
    </location>
</feature>
<dbReference type="InterPro" id="IPR000731">
    <property type="entry name" value="SSD"/>
</dbReference>
<evidence type="ECO:0000256" key="10">
    <source>
        <dbReference type="ARBA" id="ARBA00023011"/>
    </source>
</evidence>
<feature type="transmembrane region" description="Helical" evidence="15">
    <location>
        <begin position="57"/>
        <end position="81"/>
    </location>
</feature>
<feature type="domain" description="SSD" evidence="17">
    <location>
        <begin position="1275"/>
        <end position="1454"/>
    </location>
</feature>
<dbReference type="GO" id="GO:0015936">
    <property type="term" value="P:coenzyme A metabolic process"/>
    <property type="evidence" value="ECO:0007669"/>
    <property type="project" value="InterPro"/>
</dbReference>
<keyword evidence="6 15" id="KW-0521">NADP</keyword>
<feature type="transmembrane region" description="Helical" evidence="15">
    <location>
        <begin position="1493"/>
        <end position="1512"/>
    </location>
</feature>
<dbReference type="VEuPathDB" id="FungiDB:AO090103000310"/>
<name>A0A1S9DGU0_ASPOZ</name>
<dbReference type="FunFam" id="3.30.70.420:FF:000001">
    <property type="entry name" value="3-hydroxy-3-methylglutaryl coenzyme A reductase"/>
    <property type="match status" value="1"/>
</dbReference>
<dbReference type="Pfam" id="PF00368">
    <property type="entry name" value="HMG-CoA_red"/>
    <property type="match status" value="1"/>
</dbReference>
<dbReference type="OrthoDB" id="310654at2759"/>
<dbReference type="Gene3D" id="1.20.1250.20">
    <property type="entry name" value="MFS general substrate transporter like domains"/>
    <property type="match status" value="1"/>
</dbReference>
<gene>
    <name evidence="18" type="ORF">OAory_01046460</name>
</gene>
<feature type="transmembrane region" description="Helical" evidence="15">
    <location>
        <begin position="829"/>
        <end position="849"/>
    </location>
</feature>
<dbReference type="InterPro" id="IPR015915">
    <property type="entry name" value="Kelch-typ_b-propeller"/>
</dbReference>
<evidence type="ECO:0000313" key="18">
    <source>
        <dbReference type="EMBL" id="OOO08146.1"/>
    </source>
</evidence>
<keyword evidence="13" id="KW-1207">Sterol metabolism</keyword>
<evidence type="ECO:0000256" key="6">
    <source>
        <dbReference type="ARBA" id="ARBA00022857"/>
    </source>
</evidence>
<comment type="subcellular location">
    <subcellularLocation>
        <location evidence="1 15">Endoplasmic reticulum membrane</location>
        <topology evidence="1 15">Multi-pass membrane protein</topology>
    </subcellularLocation>
</comment>
<dbReference type="PROSITE" id="PS00066">
    <property type="entry name" value="HMG_COA_REDUCTASE_1"/>
    <property type="match status" value="1"/>
</dbReference>
<dbReference type="EC" id="1.1.1.34" evidence="15"/>
<dbReference type="eggNOG" id="KOG2480">
    <property type="taxonomic scope" value="Eukaryota"/>
</dbReference>
<dbReference type="GO" id="GO:0005778">
    <property type="term" value="C:peroxisomal membrane"/>
    <property type="evidence" value="ECO:0007669"/>
    <property type="project" value="TreeGrafter"/>
</dbReference>
<evidence type="ECO:0000256" key="11">
    <source>
        <dbReference type="ARBA" id="ARBA00023098"/>
    </source>
</evidence>
<dbReference type="UniPathway" id="UPA00058">
    <property type="reaction ID" value="UER00103"/>
</dbReference>
<evidence type="ECO:0000256" key="16">
    <source>
        <dbReference type="SAM" id="MobiDB-lite"/>
    </source>
</evidence>
<keyword evidence="8 15" id="KW-1133">Transmembrane helix</keyword>
<feature type="compositionally biased region" description="Low complexity" evidence="16">
    <location>
        <begin position="88"/>
        <end position="129"/>
    </location>
</feature>
<protein>
    <recommendedName>
        <fullName evidence="15">3-hydroxy-3-methylglutaryl coenzyme A reductase</fullName>
        <shortName evidence="15">HMG-CoA reductase</shortName>
        <ecNumber evidence="15">1.1.1.34</ecNumber>
    </recommendedName>
</protein>
<dbReference type="Gene3D" id="2.120.10.80">
    <property type="entry name" value="Kelch-type beta propeller"/>
    <property type="match status" value="1"/>
</dbReference>
<feature type="transmembrane region" description="Helical" evidence="15">
    <location>
        <begin position="744"/>
        <end position="762"/>
    </location>
</feature>
<dbReference type="PANTHER" id="PTHR10572:SF24">
    <property type="entry name" value="3-HYDROXY-3-METHYLGLUTARYL-COENZYME A REDUCTASE"/>
    <property type="match status" value="1"/>
</dbReference>
<dbReference type="VEuPathDB" id="FungiDB:AO090103000308"/>
<dbReference type="CDD" id="cd00643">
    <property type="entry name" value="HMG-CoA_reductase_classI"/>
    <property type="match status" value="1"/>
</dbReference>
<dbReference type="Gene3D" id="3.90.770.10">
    <property type="entry name" value="3-hydroxy-3-methylglutaryl-coenzyme A Reductase, Chain A, domain 2"/>
    <property type="match status" value="1"/>
</dbReference>
<dbReference type="EMBL" id="MKZY01000006">
    <property type="protein sequence ID" value="OOO08146.1"/>
    <property type="molecule type" value="Genomic_DNA"/>
</dbReference>
<reference evidence="18 19" key="1">
    <citation type="submission" date="2016-10" db="EMBL/GenBank/DDBJ databases">
        <title>Genome sequencing of Aspergillus oryzae BCC7051.</title>
        <authorList>
            <person name="Thammarongtham C."/>
            <person name="Vorapreeda T."/>
            <person name="Nookaew I."/>
            <person name="Srisuk T."/>
            <person name="Land M."/>
            <person name="Jeennor S."/>
            <person name="Laoteng K."/>
        </authorList>
    </citation>
    <scope>NUCLEOTIDE SEQUENCE [LARGE SCALE GENOMIC DNA]</scope>
    <source>
        <strain evidence="18 19">BCC7051</strain>
    </source>
</reference>
<feature type="transmembrane region" description="Helical" evidence="15">
    <location>
        <begin position="1304"/>
        <end position="1324"/>
    </location>
</feature>
<comment type="similarity">
    <text evidence="2 15">Belongs to the HMG-CoA reductase family.</text>
</comment>
<evidence type="ECO:0000256" key="1">
    <source>
        <dbReference type="ARBA" id="ARBA00004477"/>
    </source>
</evidence>
<dbReference type="GO" id="GO:0022857">
    <property type="term" value="F:transmembrane transporter activity"/>
    <property type="evidence" value="ECO:0007669"/>
    <property type="project" value="InterPro"/>
</dbReference>
<feature type="transmembrane region" description="Helical" evidence="15">
    <location>
        <begin position="855"/>
        <end position="875"/>
    </location>
</feature>
<feature type="transmembrane region" description="Helical" evidence="15">
    <location>
        <begin position="1432"/>
        <end position="1454"/>
    </location>
</feature>
<dbReference type="Gene3D" id="1.10.3270.10">
    <property type="entry name" value="HMGR, N-terminal domain"/>
    <property type="match status" value="1"/>
</dbReference>
<keyword evidence="11" id="KW-0443">Lipid metabolism</keyword>
<feature type="transmembrane region" description="Helical" evidence="15">
    <location>
        <begin position="1023"/>
        <end position="1042"/>
    </location>
</feature>
<dbReference type="InterPro" id="IPR004554">
    <property type="entry name" value="HMG_CoA_Rdtase_eu_arc"/>
</dbReference>
<feature type="transmembrane region" description="Helical" evidence="15">
    <location>
        <begin position="882"/>
        <end position="900"/>
    </location>
</feature>
<dbReference type="InterPro" id="IPR009023">
    <property type="entry name" value="HMG_CoA_Rdtase_NAD(P)-bd_sf"/>
</dbReference>
<dbReference type="VEuPathDB" id="FungiDB:AO090103000311"/>
<dbReference type="PRINTS" id="PR00071">
    <property type="entry name" value="HMGCOARDTASE"/>
</dbReference>
<dbReference type="InterPro" id="IPR023074">
    <property type="entry name" value="HMG_CoA_Rdtase_cat_sf"/>
</dbReference>
<proteinExistence type="inferred from homology"/>
<evidence type="ECO:0000256" key="15">
    <source>
        <dbReference type="RuleBase" id="RU361219"/>
    </source>
</evidence>
<evidence type="ECO:0000313" key="19">
    <source>
        <dbReference type="Proteomes" id="UP000190312"/>
    </source>
</evidence>
<dbReference type="SUPFAM" id="SSF117281">
    <property type="entry name" value="Kelch motif"/>
    <property type="match status" value="1"/>
</dbReference>
<feature type="transmembrane region" description="Helical" evidence="15">
    <location>
        <begin position="947"/>
        <end position="966"/>
    </location>
</feature>
<feature type="transmembrane region" description="Helical" evidence="15">
    <location>
        <begin position="1400"/>
        <end position="1420"/>
    </location>
</feature>
<feature type="compositionally biased region" description="Low complexity" evidence="16">
    <location>
        <begin position="623"/>
        <end position="632"/>
    </location>
</feature>
<dbReference type="Pfam" id="PF07690">
    <property type="entry name" value="MFS_1"/>
    <property type="match status" value="1"/>
</dbReference>
<evidence type="ECO:0000256" key="2">
    <source>
        <dbReference type="ARBA" id="ARBA00007661"/>
    </source>
</evidence>
<dbReference type="PROSITE" id="PS50065">
    <property type="entry name" value="HMG_COA_REDUCTASE_4"/>
    <property type="match status" value="1"/>
</dbReference>
<dbReference type="InterPro" id="IPR023282">
    <property type="entry name" value="HMG_CoA_Rdtase_N"/>
</dbReference>
<evidence type="ECO:0000256" key="5">
    <source>
        <dbReference type="ARBA" id="ARBA00022824"/>
    </source>
</evidence>
<feature type="transmembrane region" description="Helical" evidence="15">
    <location>
        <begin position="912"/>
        <end position="935"/>
    </location>
</feature>
<dbReference type="InterPro" id="IPR036259">
    <property type="entry name" value="MFS_trans_sf"/>
</dbReference>
<dbReference type="InterPro" id="IPR053958">
    <property type="entry name" value="HMGCR/SNAP/NPC1-like_SSD"/>
</dbReference>
<keyword evidence="14" id="KW-0753">Steroid metabolism</keyword>
<comment type="caution">
    <text evidence="15">Lacks conserved residue(s) required for the propagation of feature annotation.</text>
</comment>
<organism evidence="18 19">
    <name type="scientific">Aspergillus oryzae</name>
    <name type="common">Yellow koji mold</name>
    <dbReference type="NCBI Taxonomy" id="5062"/>
    <lineage>
        <taxon>Eukaryota</taxon>
        <taxon>Fungi</taxon>
        <taxon>Dikarya</taxon>
        <taxon>Ascomycota</taxon>
        <taxon>Pezizomycotina</taxon>
        <taxon>Eurotiomycetes</taxon>
        <taxon>Eurotiomycetidae</taxon>
        <taxon>Eurotiales</taxon>
        <taxon>Aspergillaceae</taxon>
        <taxon>Aspergillus</taxon>
        <taxon>Aspergillus subgen. Circumdati</taxon>
    </lineage>
</organism>
<dbReference type="Pfam" id="PF13323">
    <property type="entry name" value="HPIH"/>
    <property type="match status" value="1"/>
</dbReference>
<comment type="pathway">
    <text evidence="15">Metabolic intermediate biosynthesis; (R)-mevalonate biosynthesis; (R)-mevalonate from acetyl-CoA: step 3/3.</text>
</comment>
<accession>A0A1S9DGU0</accession>
<dbReference type="GO" id="GO:0004420">
    <property type="term" value="F:hydroxymethylglutaryl-CoA reductase (NADPH) activity"/>
    <property type="evidence" value="ECO:0007669"/>
    <property type="project" value="UniProtKB-EC"/>
</dbReference>
<dbReference type="NCBIfam" id="TIGR00533">
    <property type="entry name" value="HMG_CoA_R_NADP"/>
    <property type="match status" value="1"/>
</dbReference>
<dbReference type="PROSITE" id="PS50156">
    <property type="entry name" value="SSD"/>
    <property type="match status" value="1"/>
</dbReference>
<keyword evidence="5 15" id="KW-0256">Endoplasmic reticulum</keyword>
<feature type="compositionally biased region" description="Low complexity" evidence="16">
    <location>
        <begin position="1621"/>
        <end position="1641"/>
    </location>
</feature>
<keyword evidence="3" id="KW-0444">Lipid biosynthesis</keyword>
<dbReference type="Proteomes" id="UP000190312">
    <property type="component" value="Unassembled WGS sequence"/>
</dbReference>
<evidence type="ECO:0000256" key="7">
    <source>
        <dbReference type="ARBA" id="ARBA00022955"/>
    </source>
</evidence>
<evidence type="ECO:0000256" key="3">
    <source>
        <dbReference type="ARBA" id="ARBA00022516"/>
    </source>
</evidence>
<evidence type="ECO:0000259" key="17">
    <source>
        <dbReference type="PROSITE" id="PS50156"/>
    </source>
</evidence>
<dbReference type="SUPFAM" id="SSF103473">
    <property type="entry name" value="MFS general substrate transporter"/>
    <property type="match status" value="2"/>
</dbReference>
<keyword evidence="4 15" id="KW-0812">Transmembrane</keyword>